<sequence length="96" mass="11337">MARTMILFLLLLILIVTTQFRWWHKIAGRTGFYKQHQVSDIEADLEDSIVLMQEKTINKLNELVQNLKEQLQICRSSRFGPAYYVIRKNHSKFAPT</sequence>
<keyword evidence="2" id="KW-0732">Signal</keyword>
<accession>A0A2Z7A780</accession>
<dbReference type="PANTHER" id="PTHR34564:SF3">
    <property type="entry name" value="PEPTIDYL-PROLYL CIS-TRANS ISOMERASE G"/>
    <property type="match status" value="1"/>
</dbReference>
<dbReference type="Proteomes" id="UP000250235">
    <property type="component" value="Unassembled WGS sequence"/>
</dbReference>
<gene>
    <name evidence="3" type="ORF">F511_23060</name>
</gene>
<evidence type="ECO:0000313" key="4">
    <source>
        <dbReference type="Proteomes" id="UP000250235"/>
    </source>
</evidence>
<name>A0A2Z7A780_9LAMI</name>
<feature type="chain" id="PRO_5016441115" evidence="2">
    <location>
        <begin position="21"/>
        <end position="96"/>
    </location>
</feature>
<dbReference type="EMBL" id="KV018434">
    <property type="protein sequence ID" value="KZV17377.1"/>
    <property type="molecule type" value="Genomic_DNA"/>
</dbReference>
<reference evidence="3 4" key="1">
    <citation type="journal article" date="2015" name="Proc. Natl. Acad. Sci. U.S.A.">
        <title>The resurrection genome of Boea hygrometrica: A blueprint for survival of dehydration.</title>
        <authorList>
            <person name="Xiao L."/>
            <person name="Yang G."/>
            <person name="Zhang L."/>
            <person name="Yang X."/>
            <person name="Zhao S."/>
            <person name="Ji Z."/>
            <person name="Zhou Q."/>
            <person name="Hu M."/>
            <person name="Wang Y."/>
            <person name="Chen M."/>
            <person name="Xu Y."/>
            <person name="Jin H."/>
            <person name="Xiao X."/>
            <person name="Hu G."/>
            <person name="Bao F."/>
            <person name="Hu Y."/>
            <person name="Wan P."/>
            <person name="Li L."/>
            <person name="Deng X."/>
            <person name="Kuang T."/>
            <person name="Xiang C."/>
            <person name="Zhu J.K."/>
            <person name="Oliver M.J."/>
            <person name="He Y."/>
        </authorList>
    </citation>
    <scope>NUCLEOTIDE SEQUENCE [LARGE SCALE GENOMIC DNA]</scope>
    <source>
        <strain evidence="4">cv. XS01</strain>
    </source>
</reference>
<keyword evidence="1" id="KW-0175">Coiled coil</keyword>
<organism evidence="3 4">
    <name type="scientific">Dorcoceras hygrometricum</name>
    <dbReference type="NCBI Taxonomy" id="472368"/>
    <lineage>
        <taxon>Eukaryota</taxon>
        <taxon>Viridiplantae</taxon>
        <taxon>Streptophyta</taxon>
        <taxon>Embryophyta</taxon>
        <taxon>Tracheophyta</taxon>
        <taxon>Spermatophyta</taxon>
        <taxon>Magnoliopsida</taxon>
        <taxon>eudicotyledons</taxon>
        <taxon>Gunneridae</taxon>
        <taxon>Pentapetalae</taxon>
        <taxon>asterids</taxon>
        <taxon>lamiids</taxon>
        <taxon>Lamiales</taxon>
        <taxon>Gesneriaceae</taxon>
        <taxon>Didymocarpoideae</taxon>
        <taxon>Trichosporeae</taxon>
        <taxon>Loxocarpinae</taxon>
        <taxon>Dorcoceras</taxon>
    </lineage>
</organism>
<evidence type="ECO:0000313" key="3">
    <source>
        <dbReference type="EMBL" id="KZV17377.1"/>
    </source>
</evidence>
<evidence type="ECO:0000256" key="1">
    <source>
        <dbReference type="SAM" id="Coils"/>
    </source>
</evidence>
<dbReference type="OrthoDB" id="1930404at2759"/>
<protein>
    <submittedName>
        <fullName evidence="3">Uncharacterized protein</fullName>
    </submittedName>
</protein>
<proteinExistence type="predicted"/>
<feature type="coiled-coil region" evidence="1">
    <location>
        <begin position="50"/>
        <end position="77"/>
    </location>
</feature>
<evidence type="ECO:0000256" key="2">
    <source>
        <dbReference type="SAM" id="SignalP"/>
    </source>
</evidence>
<dbReference type="PANTHER" id="PTHR34564">
    <property type="entry name" value="PEPTIDYL-PROLYL CIS-TRANS ISOMERASE G"/>
    <property type="match status" value="1"/>
</dbReference>
<dbReference type="AlphaFoldDB" id="A0A2Z7A780"/>
<feature type="signal peptide" evidence="2">
    <location>
        <begin position="1"/>
        <end position="20"/>
    </location>
</feature>
<keyword evidence="4" id="KW-1185">Reference proteome</keyword>